<dbReference type="EMBL" id="JADJOT010000008">
    <property type="protein sequence ID" value="MBK7954122.1"/>
    <property type="molecule type" value="Genomic_DNA"/>
</dbReference>
<dbReference type="Pfam" id="PF20248">
    <property type="entry name" value="DUF6603"/>
    <property type="match status" value="1"/>
</dbReference>
<evidence type="ECO:0000313" key="4">
    <source>
        <dbReference type="Proteomes" id="UP000706151"/>
    </source>
</evidence>
<dbReference type="Proteomes" id="UP000706151">
    <property type="component" value="Unassembled WGS sequence"/>
</dbReference>
<feature type="region of interest" description="Disordered" evidence="1">
    <location>
        <begin position="211"/>
        <end position="237"/>
    </location>
</feature>
<dbReference type="AlphaFoldDB" id="A0A935TB25"/>
<evidence type="ECO:0000313" key="3">
    <source>
        <dbReference type="EMBL" id="MBK7954122.1"/>
    </source>
</evidence>
<accession>A0A935TB25</accession>
<name>A0A935TB25_9PROT</name>
<feature type="compositionally biased region" description="Polar residues" evidence="1">
    <location>
        <begin position="215"/>
        <end position="224"/>
    </location>
</feature>
<comment type="caution">
    <text evidence="3">The sequence shown here is derived from an EMBL/GenBank/DDBJ whole genome shotgun (WGS) entry which is preliminary data.</text>
</comment>
<sequence>MNTERKERLLEAIRRASESTQLALVCDARLTGEPVDLSVEIGDSGCRLGWRWDLGERTLADVVKQVLPSLGELPPVGIEGIRLRSIYAEYFSGKSSKGLSFGIADLSFLYVKGAKTAGHEAPTFWGLVHQKPIAIPASGVVATLIGKGLELSDLRIGSVSGFTPEMRRAVIGQLAQARLLLDSEGTGFVAGIAIGGIGAKPIAVPLLGRPAEKTAGSSPPSRSAVNAAGGGSPTATVDSGDGMRKWFVVGKTIGPLRLGRVGCEWKDGKIGLLLDSAVDVGGLHLGLTGLCVRLPPSDPKPANLELALDGIDLAYRGGPISISGSFLKSEISLNGQKTIQYDGMAMIQAANFGITGFGSYASVDGRASLYLFAIVHLDLGGPPCFRVNGLAAGFGYNRKLTLPPIEEVYSFPLVRAALDPGYLSSGPGGLIQDAMGKLQKFIPPSLGDYWFAIGIRFSSFEMIQAFALLSVSFGNEVEIGLLGLAAVTIPKGSEPGKAVAYAELALRVVIKPAEGTIRMEARLTDESYVFCRDCHLTGGFAFYIWFGGPLAGDFVLTLGGYHPKFTPPSHYPIVPRLGINWQVTKEMSITGGMYFALTPSCLMAGGKLAAVYQSSSVKVWFIAYADFLLSWKPFYYLIDMGVALGVEVDLGVSSIRIHLGAQLHLWGPEFAGLIQIDLTVISVTVRFGPDKQPPAPLTAQEFVESFLPPALKGSPDTSNVIVTRINSGLIREEKGQDESTVRVVNAHGLALTTQSLIPVSEFTGLKPQDAPTSSSPELGIRSMGKTALMSRYKVTINGQTDVRKNMRSLLVKTAVPDALWGKSREEGKVPLPEEPKAITLQAWAGIRISFDPIPPQGALPAMASEKFACETFKKPIPWDDQLKVAKTIAAKERKEIWTVMDNVSTPRRNVVLAVLARESPFDLNKAALDELGKARESYFQANPEICRLGSALV</sequence>
<feature type="domain" description="DUF6603" evidence="2">
    <location>
        <begin position="249"/>
        <end position="751"/>
    </location>
</feature>
<reference evidence="3 4" key="1">
    <citation type="submission" date="2020-10" db="EMBL/GenBank/DDBJ databases">
        <title>Connecting structure to function with the recovery of over 1000 high-quality activated sludge metagenome-assembled genomes encoding full-length rRNA genes using long-read sequencing.</title>
        <authorList>
            <person name="Singleton C.M."/>
            <person name="Petriglieri F."/>
            <person name="Kristensen J.M."/>
            <person name="Kirkegaard R.H."/>
            <person name="Michaelsen T.Y."/>
            <person name="Andersen M.H."/>
            <person name="Karst S.M."/>
            <person name="Dueholm M.S."/>
            <person name="Nielsen P.H."/>
            <person name="Albertsen M."/>
        </authorList>
    </citation>
    <scope>NUCLEOTIDE SEQUENCE [LARGE SCALE GENOMIC DNA]</scope>
    <source>
        <strain evidence="3">Fred_18-Q3-R57-64_BAT3C.720</strain>
    </source>
</reference>
<proteinExistence type="predicted"/>
<evidence type="ECO:0000256" key="1">
    <source>
        <dbReference type="SAM" id="MobiDB-lite"/>
    </source>
</evidence>
<evidence type="ECO:0000259" key="2">
    <source>
        <dbReference type="Pfam" id="PF20248"/>
    </source>
</evidence>
<organism evidence="3 4">
    <name type="scientific">Candidatus Accumulibacter affinis</name>
    <dbReference type="NCBI Taxonomy" id="2954384"/>
    <lineage>
        <taxon>Bacteria</taxon>
        <taxon>Pseudomonadati</taxon>
        <taxon>Pseudomonadota</taxon>
        <taxon>Betaproteobacteria</taxon>
        <taxon>Candidatus Accumulibacter</taxon>
    </lineage>
</organism>
<dbReference type="InterPro" id="IPR046538">
    <property type="entry name" value="DUF6603"/>
</dbReference>
<gene>
    <name evidence="3" type="ORF">IPK02_09275</name>
</gene>
<protein>
    <recommendedName>
        <fullName evidence="2">DUF6603 domain-containing protein</fullName>
    </recommendedName>
</protein>